<dbReference type="InterPro" id="IPR050833">
    <property type="entry name" value="Poly_Biosynth_Transport"/>
</dbReference>
<dbReference type="Proteomes" id="UP000247099">
    <property type="component" value="Unassembled WGS sequence"/>
</dbReference>
<keyword evidence="2" id="KW-1003">Cell membrane</keyword>
<feature type="transmembrane region" description="Helical" evidence="6">
    <location>
        <begin position="386"/>
        <end position="406"/>
    </location>
</feature>
<evidence type="ECO:0000256" key="2">
    <source>
        <dbReference type="ARBA" id="ARBA00022475"/>
    </source>
</evidence>
<feature type="transmembrane region" description="Helical" evidence="6">
    <location>
        <begin position="349"/>
        <end position="379"/>
    </location>
</feature>
<dbReference type="InterPro" id="IPR002528">
    <property type="entry name" value="MATE_fam"/>
</dbReference>
<feature type="transmembrane region" description="Helical" evidence="6">
    <location>
        <begin position="412"/>
        <end position="429"/>
    </location>
</feature>
<evidence type="ECO:0000313" key="7">
    <source>
        <dbReference type="EMBL" id="PXA03681.1"/>
    </source>
</evidence>
<dbReference type="RefSeq" id="WP_110131377.1">
    <property type="nucleotide sequence ID" value="NZ_QHJQ01000007.1"/>
</dbReference>
<name>A0A317ZJZ3_9BACT</name>
<comment type="subcellular location">
    <subcellularLocation>
        <location evidence="1">Cell membrane</location>
        <topology evidence="1">Multi-pass membrane protein</topology>
    </subcellularLocation>
</comment>
<dbReference type="AlphaFoldDB" id="A0A317ZJZ3"/>
<dbReference type="GO" id="GO:0005886">
    <property type="term" value="C:plasma membrane"/>
    <property type="evidence" value="ECO:0007669"/>
    <property type="project" value="UniProtKB-SubCell"/>
</dbReference>
<proteinExistence type="predicted"/>
<feature type="transmembrane region" description="Helical" evidence="6">
    <location>
        <begin position="92"/>
        <end position="117"/>
    </location>
</feature>
<feature type="transmembrane region" description="Helical" evidence="6">
    <location>
        <begin position="441"/>
        <end position="467"/>
    </location>
</feature>
<sequence length="522" mass="57233">MREVLTPISRKVSRRKTTLWHLVFSYANIVHTVVAGLLMVPLYLRYIPVELYGAWLASGNILSWLMMVDPSISTVVLQRVGKSYGANDFEAVGCYAFGGIVLSGAIAMLLLLVGWLVSSYVPGWVNLSDPAQQVELSHNFLIAALASTISLFAYAVGVVNLGLQGSFAHGMVFLLANLFSLASTVLLLFFGAGLAAITLGLLVRASIFFIGGLGYMLLRASRESIRFRLRWTTLKELLGLMSFTSLGKIGSVLSRNMDAFLLARFIGPEVVPIFVLTRRGFNVAELLLTRTGNAIGPSLSHLAGEGDTTKMRAILRRLLLINFWLLGLAFAGFLAFNDDFVGLWVGPEFFAGFSVSTVLCCLMVTLILFTLLQTLCVALGDIKRNAVVQFVQAMVTFTCLLLGIYYMGILGAALAPLVGFLSVSAWYYPKTIRRLAHLNKHDWSILLCNFLFSLSLGIAIGILGHLIPPVQSWALFVTAATITATLYGFCMFVFRAEAREELALLVSIILCKLKKIPLRRRC</sequence>
<evidence type="ECO:0000256" key="4">
    <source>
        <dbReference type="ARBA" id="ARBA00022989"/>
    </source>
</evidence>
<reference evidence="7 8" key="1">
    <citation type="submission" date="2018-05" db="EMBL/GenBank/DDBJ databases">
        <title>Coraliomargarita sinensis sp. nov., isolated from a marine solar saltern.</title>
        <authorList>
            <person name="Zhou L.Y."/>
        </authorList>
    </citation>
    <scope>NUCLEOTIDE SEQUENCE [LARGE SCALE GENOMIC DNA]</scope>
    <source>
        <strain evidence="7 8">WN38</strain>
    </source>
</reference>
<feature type="transmembrane region" description="Helical" evidence="6">
    <location>
        <begin position="473"/>
        <end position="494"/>
    </location>
</feature>
<dbReference type="OrthoDB" id="512217at2"/>
<dbReference type="GO" id="GO:0042910">
    <property type="term" value="F:xenobiotic transmembrane transporter activity"/>
    <property type="evidence" value="ECO:0007669"/>
    <property type="project" value="InterPro"/>
</dbReference>
<keyword evidence="5 6" id="KW-0472">Membrane</keyword>
<keyword evidence="8" id="KW-1185">Reference proteome</keyword>
<feature type="transmembrane region" description="Helical" evidence="6">
    <location>
        <begin position="318"/>
        <end position="337"/>
    </location>
</feature>
<dbReference type="InParanoid" id="A0A317ZJZ3"/>
<dbReference type="Pfam" id="PF01554">
    <property type="entry name" value="MatE"/>
    <property type="match status" value="1"/>
</dbReference>
<keyword evidence="4 6" id="KW-1133">Transmembrane helix</keyword>
<dbReference type="PANTHER" id="PTHR30250:SF26">
    <property type="entry name" value="PSMA PROTEIN"/>
    <property type="match status" value="1"/>
</dbReference>
<feature type="transmembrane region" description="Helical" evidence="6">
    <location>
        <begin position="20"/>
        <end position="41"/>
    </location>
</feature>
<dbReference type="EMBL" id="QHJQ01000007">
    <property type="protein sequence ID" value="PXA03681.1"/>
    <property type="molecule type" value="Genomic_DNA"/>
</dbReference>
<feature type="transmembrane region" description="Helical" evidence="6">
    <location>
        <begin position="61"/>
        <end position="80"/>
    </location>
</feature>
<feature type="transmembrane region" description="Helical" evidence="6">
    <location>
        <begin position="196"/>
        <end position="218"/>
    </location>
</feature>
<evidence type="ECO:0000256" key="5">
    <source>
        <dbReference type="ARBA" id="ARBA00023136"/>
    </source>
</evidence>
<feature type="transmembrane region" description="Helical" evidence="6">
    <location>
        <begin position="137"/>
        <end position="159"/>
    </location>
</feature>
<dbReference type="GO" id="GO:0015297">
    <property type="term" value="F:antiporter activity"/>
    <property type="evidence" value="ECO:0007669"/>
    <property type="project" value="InterPro"/>
</dbReference>
<evidence type="ECO:0000313" key="8">
    <source>
        <dbReference type="Proteomes" id="UP000247099"/>
    </source>
</evidence>
<dbReference type="PANTHER" id="PTHR30250">
    <property type="entry name" value="PST FAMILY PREDICTED COLANIC ACID TRANSPORTER"/>
    <property type="match status" value="1"/>
</dbReference>
<evidence type="ECO:0000256" key="1">
    <source>
        <dbReference type="ARBA" id="ARBA00004651"/>
    </source>
</evidence>
<accession>A0A317ZJZ3</accession>
<organism evidence="7 8">
    <name type="scientific">Coraliomargarita sinensis</name>
    <dbReference type="NCBI Taxonomy" id="2174842"/>
    <lineage>
        <taxon>Bacteria</taxon>
        <taxon>Pseudomonadati</taxon>
        <taxon>Verrucomicrobiota</taxon>
        <taxon>Opitutia</taxon>
        <taxon>Puniceicoccales</taxon>
        <taxon>Coraliomargaritaceae</taxon>
        <taxon>Coraliomargarita</taxon>
    </lineage>
</organism>
<comment type="caution">
    <text evidence="7">The sequence shown here is derived from an EMBL/GenBank/DDBJ whole genome shotgun (WGS) entry which is preliminary data.</text>
</comment>
<keyword evidence="3 6" id="KW-0812">Transmembrane</keyword>
<feature type="transmembrane region" description="Helical" evidence="6">
    <location>
        <begin position="171"/>
        <end position="190"/>
    </location>
</feature>
<evidence type="ECO:0000256" key="6">
    <source>
        <dbReference type="SAM" id="Phobius"/>
    </source>
</evidence>
<protein>
    <submittedName>
        <fullName evidence="7">Uncharacterized protein</fullName>
    </submittedName>
</protein>
<gene>
    <name evidence="7" type="ORF">DDZ13_10320</name>
</gene>
<evidence type="ECO:0000256" key="3">
    <source>
        <dbReference type="ARBA" id="ARBA00022692"/>
    </source>
</evidence>